<dbReference type="OrthoDB" id="9786771at2"/>
<evidence type="ECO:0000256" key="6">
    <source>
        <dbReference type="SAM" id="MobiDB-lite"/>
    </source>
</evidence>
<comment type="function">
    <text evidence="1">Plays a role in synthesis, processing and/or stability of 23S rRNA.</text>
</comment>
<evidence type="ECO:0000313" key="8">
    <source>
        <dbReference type="Proteomes" id="UP000434044"/>
    </source>
</evidence>
<comment type="caution">
    <text evidence="7">The sequence shown here is derived from an EMBL/GenBank/DDBJ whole genome shotgun (WGS) entry which is preliminary data.</text>
</comment>
<comment type="similarity">
    <text evidence="2">Belongs to the DUF177 domain family.</text>
</comment>
<organism evidence="7 8">
    <name type="scientific">Allochromatium palmeri</name>
    <dbReference type="NCBI Taxonomy" id="231048"/>
    <lineage>
        <taxon>Bacteria</taxon>
        <taxon>Pseudomonadati</taxon>
        <taxon>Pseudomonadota</taxon>
        <taxon>Gammaproteobacteria</taxon>
        <taxon>Chromatiales</taxon>
        <taxon>Chromatiaceae</taxon>
        <taxon>Allochromatium</taxon>
    </lineage>
</organism>
<reference evidence="7 8" key="1">
    <citation type="submission" date="2019-11" db="EMBL/GenBank/DDBJ databases">
        <title>Whole-genome sequence of the anaerobic purple sulfur bacterium Allochromatium palmeri DSM 15591.</title>
        <authorList>
            <person name="Kyndt J.A."/>
            <person name="Meyer T.E."/>
        </authorList>
    </citation>
    <scope>NUCLEOTIDE SEQUENCE [LARGE SCALE GENOMIC DNA]</scope>
    <source>
        <strain evidence="7 8">DSM 15591</strain>
    </source>
</reference>
<evidence type="ECO:0000256" key="5">
    <source>
        <dbReference type="ARBA" id="ARBA00031841"/>
    </source>
</evidence>
<dbReference type="AlphaFoldDB" id="A0A6N8ECC0"/>
<protein>
    <recommendedName>
        <fullName evidence="3">Large ribosomal RNA subunit accumulation protein YceD</fullName>
    </recommendedName>
    <alternativeName>
        <fullName evidence="5">23S rRNA accumulation protein YceD</fullName>
    </alternativeName>
</protein>
<accession>A0A6N8ECC0</accession>
<name>A0A6N8ECC0_9GAMM</name>
<evidence type="ECO:0000256" key="4">
    <source>
        <dbReference type="ARBA" id="ARBA00022517"/>
    </source>
</evidence>
<dbReference type="PANTHER" id="PTHR38099:SF1">
    <property type="entry name" value="LARGE RIBOSOMAL RNA SUBUNIT ACCUMULATION PROTEIN YCED"/>
    <property type="match status" value="1"/>
</dbReference>
<dbReference type="PANTHER" id="PTHR38099">
    <property type="entry name" value="LARGE RIBOSOMAL RNA SUBUNIT ACCUMULATION PROTEIN YCED"/>
    <property type="match status" value="1"/>
</dbReference>
<sequence length="191" mass="21674">MSNALPDHIDPWRAAKNGLSFGGELPLERFPRLLEVGIVDEGEPLARVEYQLDFRRNAQRQLILEGWARVRLRVLCQRCLSDLWLNLDAPMTLRLVRVEPTSADALQSDYEPLVVTDDVIDPFELIEDELLLMIPSFPRHPVGECQSPVPMSGETDAPSTEQVKARRLAESVEDTDQASHPFAILERLKKH</sequence>
<dbReference type="GO" id="GO:0005829">
    <property type="term" value="C:cytosol"/>
    <property type="evidence" value="ECO:0007669"/>
    <property type="project" value="TreeGrafter"/>
</dbReference>
<gene>
    <name evidence="7" type="ORF">GJ668_12260</name>
</gene>
<keyword evidence="4" id="KW-0690">Ribosome biogenesis</keyword>
<dbReference type="EMBL" id="WNKT01000026">
    <property type="protein sequence ID" value="MTW21863.1"/>
    <property type="molecule type" value="Genomic_DNA"/>
</dbReference>
<evidence type="ECO:0000256" key="2">
    <source>
        <dbReference type="ARBA" id="ARBA00010740"/>
    </source>
</evidence>
<keyword evidence="8" id="KW-1185">Reference proteome</keyword>
<evidence type="ECO:0000256" key="3">
    <source>
        <dbReference type="ARBA" id="ARBA00015716"/>
    </source>
</evidence>
<evidence type="ECO:0000256" key="1">
    <source>
        <dbReference type="ARBA" id="ARBA00002868"/>
    </source>
</evidence>
<dbReference type="Proteomes" id="UP000434044">
    <property type="component" value="Unassembled WGS sequence"/>
</dbReference>
<feature type="region of interest" description="Disordered" evidence="6">
    <location>
        <begin position="147"/>
        <end position="177"/>
    </location>
</feature>
<proteinExistence type="inferred from homology"/>
<evidence type="ECO:0000313" key="7">
    <source>
        <dbReference type="EMBL" id="MTW21863.1"/>
    </source>
</evidence>
<dbReference type="GO" id="GO:0042254">
    <property type="term" value="P:ribosome biogenesis"/>
    <property type="evidence" value="ECO:0007669"/>
    <property type="project" value="UniProtKB-KW"/>
</dbReference>
<dbReference type="Pfam" id="PF02620">
    <property type="entry name" value="YceD"/>
    <property type="match status" value="1"/>
</dbReference>
<dbReference type="InterPro" id="IPR003772">
    <property type="entry name" value="YceD"/>
</dbReference>
<dbReference type="InterPro" id="IPR039255">
    <property type="entry name" value="YceD_bac"/>
</dbReference>